<dbReference type="AlphaFoldDB" id="A0A437C1H8"/>
<evidence type="ECO:0000313" key="2">
    <source>
        <dbReference type="EMBL" id="RVE56179.1"/>
    </source>
</evidence>
<feature type="compositionally biased region" description="Basic and acidic residues" evidence="1">
    <location>
        <begin position="36"/>
        <end position="60"/>
    </location>
</feature>
<dbReference type="EMBL" id="CM012460">
    <property type="protein sequence ID" value="RVE56179.1"/>
    <property type="molecule type" value="Genomic_DNA"/>
</dbReference>
<dbReference type="Proteomes" id="UP000283210">
    <property type="component" value="Chromosome 24"/>
</dbReference>
<reference evidence="2 3" key="1">
    <citation type="submission" date="2018-11" db="EMBL/GenBank/DDBJ databases">
        <authorList>
            <person name="Lopez-Roques C."/>
            <person name="Donnadieu C."/>
            <person name="Bouchez O."/>
            <person name="Klopp C."/>
            <person name="Cabau C."/>
            <person name="Zahm M."/>
        </authorList>
    </citation>
    <scope>NUCLEOTIDE SEQUENCE [LARGE SCALE GENOMIC DNA]</scope>
    <source>
        <strain evidence="2">RS831</strain>
        <tissue evidence="2">Whole body</tissue>
    </source>
</reference>
<feature type="compositionally biased region" description="Acidic residues" evidence="1">
    <location>
        <begin position="64"/>
        <end position="73"/>
    </location>
</feature>
<reference evidence="2 3" key="2">
    <citation type="submission" date="2019-01" db="EMBL/GenBank/DDBJ databases">
        <title>A chromosome length genome reference of the Java medaka (oryzias javanicus).</title>
        <authorList>
            <person name="Herpin A."/>
            <person name="Takehana Y."/>
            <person name="Naruse K."/>
            <person name="Ansai S."/>
            <person name="Kawaguchi M."/>
        </authorList>
    </citation>
    <scope>NUCLEOTIDE SEQUENCE [LARGE SCALE GENOMIC DNA]</scope>
    <source>
        <strain evidence="2">RS831</strain>
        <tissue evidence="2">Whole body</tissue>
    </source>
</reference>
<evidence type="ECO:0000313" key="3">
    <source>
        <dbReference type="Proteomes" id="UP000283210"/>
    </source>
</evidence>
<feature type="region of interest" description="Disordered" evidence="1">
    <location>
        <begin position="36"/>
        <end position="80"/>
    </location>
</feature>
<dbReference type="OrthoDB" id="8951606at2759"/>
<sequence>MSKRKLLTPDLTERNWLRKNIPGRITRWKKRRIEKTLKDSGEHTTQHNSEDTTQKVDKSAELTQESDENDTQIEEQRGEPLILTQDWEGITQKALPFIPAQENDDDDAIQTVFGIEPVVLAQENTHVSSQGQEERAESFTMSCASQEVDAHSRGLTAKQSIISILSFAIRHNTTGVLMEDLLNLLKLHSAGTGAVPTSKYLLENR</sequence>
<protein>
    <submittedName>
        <fullName evidence="2">Uncharacterized protein</fullName>
    </submittedName>
</protein>
<gene>
    <name evidence="2" type="ORF">OJAV_G00233290</name>
</gene>
<name>A0A437C1H8_ORYJA</name>
<keyword evidence="3" id="KW-1185">Reference proteome</keyword>
<proteinExistence type="predicted"/>
<evidence type="ECO:0000256" key="1">
    <source>
        <dbReference type="SAM" id="MobiDB-lite"/>
    </source>
</evidence>
<accession>A0A437C1H8</accession>
<organism evidence="2 3">
    <name type="scientific">Oryzias javanicus</name>
    <name type="common">Javanese ricefish</name>
    <name type="synonym">Aplocheilus javanicus</name>
    <dbReference type="NCBI Taxonomy" id="123683"/>
    <lineage>
        <taxon>Eukaryota</taxon>
        <taxon>Metazoa</taxon>
        <taxon>Chordata</taxon>
        <taxon>Craniata</taxon>
        <taxon>Vertebrata</taxon>
        <taxon>Euteleostomi</taxon>
        <taxon>Actinopterygii</taxon>
        <taxon>Neopterygii</taxon>
        <taxon>Teleostei</taxon>
        <taxon>Neoteleostei</taxon>
        <taxon>Acanthomorphata</taxon>
        <taxon>Ovalentaria</taxon>
        <taxon>Atherinomorphae</taxon>
        <taxon>Beloniformes</taxon>
        <taxon>Adrianichthyidae</taxon>
        <taxon>Oryziinae</taxon>
        <taxon>Oryzias</taxon>
    </lineage>
</organism>